<dbReference type="CDD" id="cd04171">
    <property type="entry name" value="SelB"/>
    <property type="match status" value="1"/>
</dbReference>
<evidence type="ECO:0000256" key="6">
    <source>
        <dbReference type="ARBA" id="ARBA00023134"/>
    </source>
</evidence>
<dbReference type="NCBIfam" id="TIGR00475">
    <property type="entry name" value="selB"/>
    <property type="match status" value="1"/>
</dbReference>
<dbReference type="GO" id="GO:0005737">
    <property type="term" value="C:cytoplasm"/>
    <property type="evidence" value="ECO:0007669"/>
    <property type="project" value="UniProtKB-SubCell"/>
</dbReference>
<dbReference type="SUPFAM" id="SSF46785">
    <property type="entry name" value="Winged helix' DNA-binding domain"/>
    <property type="match status" value="2"/>
</dbReference>
<dbReference type="InterPro" id="IPR036388">
    <property type="entry name" value="WH-like_DNA-bd_sf"/>
</dbReference>
<dbReference type="InterPro" id="IPR057335">
    <property type="entry name" value="Beta-barrel_SelB"/>
</dbReference>
<dbReference type="PANTHER" id="PTHR43721">
    <property type="entry name" value="ELONGATION FACTOR TU-RELATED"/>
    <property type="match status" value="1"/>
</dbReference>
<dbReference type="InterPro" id="IPR004161">
    <property type="entry name" value="EFTu-like_2"/>
</dbReference>
<dbReference type="InterPro" id="IPR000795">
    <property type="entry name" value="T_Tr_GTP-bd_dom"/>
</dbReference>
<dbReference type="GO" id="GO:0005525">
    <property type="term" value="F:GTP binding"/>
    <property type="evidence" value="ECO:0007669"/>
    <property type="project" value="UniProtKB-KW"/>
</dbReference>
<dbReference type="SUPFAM" id="SSF52540">
    <property type="entry name" value="P-loop containing nucleoside triphosphate hydrolases"/>
    <property type="match status" value="1"/>
</dbReference>
<evidence type="ECO:0000313" key="11">
    <source>
        <dbReference type="Proteomes" id="UP000566813"/>
    </source>
</evidence>
<keyword evidence="11" id="KW-1185">Reference proteome</keyword>
<dbReference type="Pfam" id="PF09107">
    <property type="entry name" value="WHD_3rd_SelB"/>
    <property type="match status" value="1"/>
</dbReference>
<organism evidence="10 11">
    <name type="scientific">Novosphingobium flavum</name>
    <dbReference type="NCBI Taxonomy" id="1778672"/>
    <lineage>
        <taxon>Bacteria</taxon>
        <taxon>Pseudomonadati</taxon>
        <taxon>Pseudomonadota</taxon>
        <taxon>Alphaproteobacteria</taxon>
        <taxon>Sphingomonadales</taxon>
        <taxon>Sphingomonadaceae</taxon>
        <taxon>Novosphingobium</taxon>
    </lineage>
</organism>
<evidence type="ECO:0000256" key="5">
    <source>
        <dbReference type="ARBA" id="ARBA00022917"/>
    </source>
</evidence>
<keyword evidence="5" id="KW-0648">Protein biosynthesis</keyword>
<dbReference type="GO" id="GO:0003746">
    <property type="term" value="F:translation elongation factor activity"/>
    <property type="evidence" value="ECO:0007669"/>
    <property type="project" value="UniProtKB-KW"/>
</dbReference>
<sequence>MLIATAGHIDHGKTSLVRALSGLETDRLPEEKARGISIDLGFAHWRPAGSPPIAFVDVPGHEKFVRNMLAGVGGVDFALVVVAADDGIMPQTIEHLRILDLLGIARAIVALTKIDRVEPDRVAEVAAEVEALLAGTTMAGAPVFPVASPSGAGIPELAAALIAAAAEQAPLRAGLFRLGIDKFFTVTGAGTVATGTVLSGTVTTGDQLMLSPRGRQVRVRGLQSAGEAATSVGAGQRCALNLSGVEVDDLHRGDWLVAPALHAPTTRIEALVRLAPEREAPLRHATPVHLHIGTAAIPGRVLLRRQSPIQPGGEAAARIVLDHPTLCVTGERFVLRDQSGRELIGGGRVLDPYAPARRPRGQDREGVLAALATFDPVTALERLLALPGLEIDRTWFERCFALEPDQAETLYALCEAEAVGRDHATLIGTARLAALGEAVTALLGAWHGEHPESGGMTLREIRLRLTPPVSADLAAALIRRLTAAGQVAQSGPLIRLPHHVPRFSAAETALWQELVDVFGERRPQQISIPDLARELRSTEGAVRTLLYRRRLNGDVWSIADGRFMLREHVAALAASAARLAADHPEGFSAAQFRDATGIGRNLVIRVLEFFDRIGITGRRGDVRVMRPDYETIVGEAQPVVPEK</sequence>
<dbReference type="Pfam" id="PF25461">
    <property type="entry name" value="Beta-barrel_SelB"/>
    <property type="match status" value="1"/>
</dbReference>
<dbReference type="InterPro" id="IPR009000">
    <property type="entry name" value="Transl_B-barrel_sf"/>
</dbReference>
<keyword evidence="10" id="KW-0251">Elongation factor</keyword>
<dbReference type="GO" id="GO:0001514">
    <property type="term" value="P:selenocysteine incorporation"/>
    <property type="evidence" value="ECO:0007669"/>
    <property type="project" value="InterPro"/>
</dbReference>
<dbReference type="Proteomes" id="UP000566813">
    <property type="component" value="Unassembled WGS sequence"/>
</dbReference>
<dbReference type="EMBL" id="JACLAW010000007">
    <property type="protein sequence ID" value="MBC2665867.1"/>
    <property type="molecule type" value="Genomic_DNA"/>
</dbReference>
<keyword evidence="3" id="KW-0963">Cytoplasm</keyword>
<dbReference type="CDD" id="cd03696">
    <property type="entry name" value="SelB_II"/>
    <property type="match status" value="1"/>
</dbReference>
<dbReference type="InterPro" id="IPR027417">
    <property type="entry name" value="P-loop_NTPase"/>
</dbReference>
<dbReference type="AlphaFoldDB" id="A0A7X1FSW9"/>
<protein>
    <recommendedName>
        <fullName evidence="2">Selenocysteine-specific elongation factor</fullName>
    </recommendedName>
    <alternativeName>
        <fullName evidence="8">SelB translation factor</fullName>
    </alternativeName>
</protein>
<proteinExistence type="predicted"/>
<dbReference type="GO" id="GO:0003924">
    <property type="term" value="F:GTPase activity"/>
    <property type="evidence" value="ECO:0007669"/>
    <property type="project" value="InterPro"/>
</dbReference>
<dbReference type="InterPro" id="IPR036390">
    <property type="entry name" value="WH_DNA-bd_sf"/>
</dbReference>
<dbReference type="PRINTS" id="PR00315">
    <property type="entry name" value="ELONGATNFCT"/>
</dbReference>
<dbReference type="InterPro" id="IPR015190">
    <property type="entry name" value="Elong_fac_SelB-wing-hlx_typ-2"/>
</dbReference>
<evidence type="ECO:0000256" key="2">
    <source>
        <dbReference type="ARBA" id="ARBA00015953"/>
    </source>
</evidence>
<dbReference type="Gene3D" id="1.10.10.2770">
    <property type="match status" value="1"/>
</dbReference>
<reference evidence="10 11" key="1">
    <citation type="submission" date="2020-08" db="EMBL/GenBank/DDBJ databases">
        <title>The genome sequence of type strain Novosphingobium flavum NBRC 111647.</title>
        <authorList>
            <person name="Liu Y."/>
        </authorList>
    </citation>
    <scope>NUCLEOTIDE SEQUENCE [LARGE SCALE GENOMIC DNA]</scope>
    <source>
        <strain evidence="10 11">NBRC 111647</strain>
    </source>
</reference>
<gene>
    <name evidence="10" type="primary">selB</name>
    <name evidence="10" type="ORF">H7F51_10050</name>
</gene>
<dbReference type="CDD" id="cd15491">
    <property type="entry name" value="selB_III"/>
    <property type="match status" value="1"/>
</dbReference>
<dbReference type="InterPro" id="IPR004535">
    <property type="entry name" value="Transl_elong_SelB"/>
</dbReference>
<dbReference type="PANTHER" id="PTHR43721:SF11">
    <property type="entry name" value="SELENOCYSTEINE-SPECIFIC ELONGATION FACTOR"/>
    <property type="match status" value="1"/>
</dbReference>
<keyword evidence="6" id="KW-0342">GTP-binding</keyword>
<dbReference type="Gene3D" id="3.40.50.300">
    <property type="entry name" value="P-loop containing nucleotide triphosphate hydrolases"/>
    <property type="match status" value="1"/>
</dbReference>
<dbReference type="InterPro" id="IPR050055">
    <property type="entry name" value="EF-Tu_GTPase"/>
</dbReference>
<evidence type="ECO:0000256" key="4">
    <source>
        <dbReference type="ARBA" id="ARBA00022741"/>
    </source>
</evidence>
<accession>A0A7X1FSW9</accession>
<dbReference type="Pfam" id="PF00009">
    <property type="entry name" value="GTP_EFTU"/>
    <property type="match status" value="1"/>
</dbReference>
<evidence type="ECO:0000256" key="3">
    <source>
        <dbReference type="ARBA" id="ARBA00022490"/>
    </source>
</evidence>
<evidence type="ECO:0000259" key="9">
    <source>
        <dbReference type="PROSITE" id="PS51722"/>
    </source>
</evidence>
<evidence type="ECO:0000313" key="10">
    <source>
        <dbReference type="EMBL" id="MBC2665867.1"/>
    </source>
</evidence>
<dbReference type="GO" id="GO:0004020">
    <property type="term" value="F:adenylylsulfate kinase activity"/>
    <property type="evidence" value="ECO:0007669"/>
    <property type="project" value="UniProtKB-EC"/>
</dbReference>
<evidence type="ECO:0000256" key="1">
    <source>
        <dbReference type="ARBA" id="ARBA00004496"/>
    </source>
</evidence>
<comment type="caution">
    <text evidence="10">The sequence shown here is derived from an EMBL/GenBank/DDBJ whole genome shotgun (WGS) entry which is preliminary data.</text>
</comment>
<dbReference type="SUPFAM" id="SSF50465">
    <property type="entry name" value="EF-Tu/eEF-1alpha/eIF2-gamma C-terminal domain"/>
    <property type="match status" value="1"/>
</dbReference>
<dbReference type="Pfam" id="PF03144">
    <property type="entry name" value="GTP_EFTU_D2"/>
    <property type="match status" value="1"/>
</dbReference>
<dbReference type="RefSeq" id="WP_185664141.1">
    <property type="nucleotide sequence ID" value="NZ_JACLAW010000007.1"/>
</dbReference>
<feature type="domain" description="Tr-type G" evidence="9">
    <location>
        <begin position="1"/>
        <end position="171"/>
    </location>
</feature>
<dbReference type="Gene3D" id="1.10.10.10">
    <property type="entry name" value="Winged helix-like DNA-binding domain superfamily/Winged helix DNA-binding domain"/>
    <property type="match status" value="1"/>
</dbReference>
<name>A0A7X1FSW9_9SPHN</name>
<dbReference type="Gene3D" id="2.40.30.10">
    <property type="entry name" value="Translation factors"/>
    <property type="match status" value="1"/>
</dbReference>
<keyword evidence="4" id="KW-0547">Nucleotide-binding</keyword>
<dbReference type="PROSITE" id="PS51722">
    <property type="entry name" value="G_TR_2"/>
    <property type="match status" value="1"/>
</dbReference>
<dbReference type="InterPro" id="IPR009001">
    <property type="entry name" value="Transl_elong_EF1A/Init_IF2_C"/>
</dbReference>
<comment type="function">
    <text evidence="7">Translation factor necessary for the incorporation of selenocysteine into proteins. It probably replaces EF-Tu for the insertion of selenocysteine directed by the UGA codon. SelB binds GTP and GDP.</text>
</comment>
<evidence type="ECO:0000256" key="8">
    <source>
        <dbReference type="ARBA" id="ARBA00031615"/>
    </source>
</evidence>
<dbReference type="InterPro" id="IPR015191">
    <property type="entry name" value="SelB_WHD4"/>
</dbReference>
<evidence type="ECO:0000256" key="7">
    <source>
        <dbReference type="ARBA" id="ARBA00025526"/>
    </source>
</evidence>
<dbReference type="SUPFAM" id="SSF50447">
    <property type="entry name" value="Translation proteins"/>
    <property type="match status" value="1"/>
</dbReference>
<dbReference type="Pfam" id="PF09106">
    <property type="entry name" value="WHD_2nd_SelB"/>
    <property type="match status" value="1"/>
</dbReference>
<comment type="subcellular location">
    <subcellularLocation>
        <location evidence="1">Cytoplasm</location>
    </subcellularLocation>
</comment>
<dbReference type="GO" id="GO:0003723">
    <property type="term" value="F:RNA binding"/>
    <property type="evidence" value="ECO:0007669"/>
    <property type="project" value="InterPro"/>
</dbReference>